<proteinExistence type="inferred from homology"/>
<keyword evidence="1" id="KW-0862">Zinc</keyword>
<dbReference type="InterPro" id="IPR018289">
    <property type="entry name" value="MULE_transposase_dom"/>
</dbReference>
<dbReference type="PANTHER" id="PTHR31669">
    <property type="entry name" value="PROTEIN FAR1-RELATED SEQUENCE 10-RELATED"/>
    <property type="match status" value="1"/>
</dbReference>
<dbReference type="AlphaFoldDB" id="A0AAP0RCM9"/>
<keyword evidence="1" id="KW-0539">Nucleus</keyword>
<evidence type="ECO:0000313" key="4">
    <source>
        <dbReference type="Proteomes" id="UP001415857"/>
    </source>
</evidence>
<evidence type="ECO:0000313" key="3">
    <source>
        <dbReference type="EMBL" id="KAK9275307.1"/>
    </source>
</evidence>
<dbReference type="EMBL" id="JBBPBK010000011">
    <property type="protein sequence ID" value="KAK9275307.1"/>
    <property type="molecule type" value="Genomic_DNA"/>
</dbReference>
<sequence>MITKIFWSDARSVSDYGLFGDVICFDTTYRTNEYGRPFAPFIGVNHHKETVIFGAALLYDETIDSFKWLSETFLGAMSGKQPKTILKNQSAAMANAILEVFPKTHHRLCVWHIYQNVATHLSHVFHGSKQFAHDFSECVYDFEDEDDWRLAWNNMLQKYSLKENKWLDSLFEVREKWALVYGQHTFTANMKATQCSESMNNVLKKYLKPRHDLLRFFEHYERVLADRRYKELTADFKMMHTIPVLSTGVEMLHNGVEIYTPEVFKLFQKEYMSILDCSIHKIGKGWDDF</sequence>
<comment type="function">
    <text evidence="1">Putative transcription activator involved in regulating light control of development.</text>
</comment>
<name>A0AAP0RCM9_LIQFO</name>
<dbReference type="GO" id="GO:0006355">
    <property type="term" value="P:regulation of DNA-templated transcription"/>
    <property type="evidence" value="ECO:0007669"/>
    <property type="project" value="UniProtKB-UniRule"/>
</dbReference>
<dbReference type="Proteomes" id="UP001415857">
    <property type="component" value="Unassembled WGS sequence"/>
</dbReference>
<accession>A0AAP0RCM9</accession>
<keyword evidence="1" id="KW-0863">Zinc-finger</keyword>
<comment type="subcellular location">
    <subcellularLocation>
        <location evidence="1">Nucleus</location>
    </subcellularLocation>
</comment>
<keyword evidence="1" id="KW-0479">Metal-binding</keyword>
<keyword evidence="4" id="KW-1185">Reference proteome</keyword>
<comment type="caution">
    <text evidence="3">The sequence shown here is derived from an EMBL/GenBank/DDBJ whole genome shotgun (WGS) entry which is preliminary data.</text>
</comment>
<protein>
    <recommendedName>
        <fullName evidence="1">Protein FAR1-RELATED SEQUENCE</fullName>
    </recommendedName>
</protein>
<gene>
    <name evidence="3" type="ORF">L1049_022569</name>
</gene>
<dbReference type="GO" id="GO:0005634">
    <property type="term" value="C:nucleus"/>
    <property type="evidence" value="ECO:0007669"/>
    <property type="project" value="UniProtKB-SubCell"/>
</dbReference>
<comment type="similarity">
    <text evidence="1">Belongs to the FHY3/FAR1 family.</text>
</comment>
<evidence type="ECO:0000256" key="1">
    <source>
        <dbReference type="RuleBase" id="RU367018"/>
    </source>
</evidence>
<dbReference type="PANTHER" id="PTHR31669:SF299">
    <property type="entry name" value="PROTEIN FAR1-RELATED SEQUENCE"/>
    <property type="match status" value="1"/>
</dbReference>
<dbReference type="Pfam" id="PF10551">
    <property type="entry name" value="MULE"/>
    <property type="match status" value="1"/>
</dbReference>
<feature type="domain" description="MULE transposase" evidence="2">
    <location>
        <begin position="22"/>
        <end position="116"/>
    </location>
</feature>
<dbReference type="GO" id="GO:0008270">
    <property type="term" value="F:zinc ion binding"/>
    <property type="evidence" value="ECO:0007669"/>
    <property type="project" value="UniProtKB-UniRule"/>
</dbReference>
<evidence type="ECO:0000259" key="2">
    <source>
        <dbReference type="Pfam" id="PF10551"/>
    </source>
</evidence>
<organism evidence="3 4">
    <name type="scientific">Liquidambar formosana</name>
    <name type="common">Formosan gum</name>
    <dbReference type="NCBI Taxonomy" id="63359"/>
    <lineage>
        <taxon>Eukaryota</taxon>
        <taxon>Viridiplantae</taxon>
        <taxon>Streptophyta</taxon>
        <taxon>Embryophyta</taxon>
        <taxon>Tracheophyta</taxon>
        <taxon>Spermatophyta</taxon>
        <taxon>Magnoliopsida</taxon>
        <taxon>eudicotyledons</taxon>
        <taxon>Gunneridae</taxon>
        <taxon>Pentapetalae</taxon>
        <taxon>Saxifragales</taxon>
        <taxon>Altingiaceae</taxon>
        <taxon>Liquidambar</taxon>
    </lineage>
</organism>
<reference evidence="3 4" key="1">
    <citation type="journal article" date="2024" name="Plant J.">
        <title>Genome sequences and population genomics reveal climatic adaptation and genomic divergence between two closely related sweetgum species.</title>
        <authorList>
            <person name="Xu W.Q."/>
            <person name="Ren C.Q."/>
            <person name="Zhang X.Y."/>
            <person name="Comes H.P."/>
            <person name="Liu X.H."/>
            <person name="Li Y.G."/>
            <person name="Kettle C.J."/>
            <person name="Jalonen R."/>
            <person name="Gaisberger H."/>
            <person name="Ma Y.Z."/>
            <person name="Qiu Y.X."/>
        </authorList>
    </citation>
    <scope>NUCLEOTIDE SEQUENCE [LARGE SCALE GENOMIC DNA]</scope>
    <source>
        <strain evidence="3">Hangzhou</strain>
    </source>
</reference>
<dbReference type="InterPro" id="IPR031052">
    <property type="entry name" value="FHY3/FAR1"/>
</dbReference>